<proteinExistence type="predicted"/>
<dbReference type="Gene3D" id="1.10.1040.10">
    <property type="entry name" value="N-(1-d-carboxylethyl)-l-norvaline Dehydrogenase, domain 2"/>
    <property type="match status" value="1"/>
</dbReference>
<keyword evidence="1 6" id="KW-0560">Oxidoreductase</keyword>
<dbReference type="GO" id="GO:0005829">
    <property type="term" value="C:cytosol"/>
    <property type="evidence" value="ECO:0007669"/>
    <property type="project" value="TreeGrafter"/>
</dbReference>
<gene>
    <name evidence="6" type="ordered locus">Desku_1642</name>
</gene>
<dbReference type="PANTHER" id="PTHR30524:SF0">
    <property type="entry name" value="ALTRONATE OXIDOREDUCTASE-RELATED"/>
    <property type="match status" value="1"/>
</dbReference>
<dbReference type="InterPro" id="IPR013118">
    <property type="entry name" value="Mannitol_DH_C"/>
</dbReference>
<reference evidence="7" key="1">
    <citation type="submission" date="2011-05" db="EMBL/GenBank/DDBJ databases">
        <title>Complete sequence of Desulfotomaculum kuznetsovii DSM 6115.</title>
        <authorList>
            <person name="Lucas S."/>
            <person name="Han J."/>
            <person name="Lapidus A."/>
            <person name="Cheng J.-F."/>
            <person name="Goodwin L."/>
            <person name="Pitluck S."/>
            <person name="Peters L."/>
            <person name="Mikhailova N."/>
            <person name="Lu M."/>
            <person name="Saunders E."/>
            <person name="Han C."/>
            <person name="Tapia R."/>
            <person name="Land M."/>
            <person name="Hauser L."/>
            <person name="Kyrpides N."/>
            <person name="Ivanova N."/>
            <person name="Pagani I."/>
            <person name="Nazina T."/>
            <person name="Ivanova A."/>
            <person name="Parshina S."/>
            <person name="Kuever J."/>
            <person name="Muyzer G."/>
            <person name="Plugge C."/>
            <person name="Stams A."/>
            <person name="Woyke T."/>
        </authorList>
    </citation>
    <scope>NUCLEOTIDE SEQUENCE [LARGE SCALE GENOMIC DNA]</scope>
    <source>
        <strain evidence="7">DSM 6115 / VKM B-1805 / 17</strain>
    </source>
</reference>
<evidence type="ECO:0000259" key="5">
    <source>
        <dbReference type="Pfam" id="PF08125"/>
    </source>
</evidence>
<comment type="catalytic activity">
    <reaction evidence="3">
        <text>D-mannitol 1-phosphate + NAD(+) = beta-D-fructose 6-phosphate + NADH + H(+)</text>
        <dbReference type="Rhea" id="RHEA:19661"/>
        <dbReference type="ChEBI" id="CHEBI:15378"/>
        <dbReference type="ChEBI" id="CHEBI:57540"/>
        <dbReference type="ChEBI" id="CHEBI:57634"/>
        <dbReference type="ChEBI" id="CHEBI:57945"/>
        <dbReference type="ChEBI" id="CHEBI:61381"/>
        <dbReference type="EC" id="1.1.1.17"/>
    </reaction>
</comment>
<dbReference type="InterPro" id="IPR013328">
    <property type="entry name" value="6PGD_dom2"/>
</dbReference>
<dbReference type="SUPFAM" id="SSF51735">
    <property type="entry name" value="NAD(P)-binding Rossmann-fold domains"/>
    <property type="match status" value="1"/>
</dbReference>
<dbReference type="KEGG" id="dku:Desku_1642"/>
<evidence type="ECO:0000256" key="3">
    <source>
        <dbReference type="ARBA" id="ARBA00048615"/>
    </source>
</evidence>
<evidence type="ECO:0000256" key="1">
    <source>
        <dbReference type="ARBA" id="ARBA00023002"/>
    </source>
</evidence>
<feature type="domain" description="Mannitol dehydrogenase C-terminal" evidence="5">
    <location>
        <begin position="284"/>
        <end position="491"/>
    </location>
</feature>
<dbReference type="GO" id="GO:0019592">
    <property type="term" value="P:mannitol catabolic process"/>
    <property type="evidence" value="ECO:0007669"/>
    <property type="project" value="TreeGrafter"/>
</dbReference>
<dbReference type="InterPro" id="IPR013131">
    <property type="entry name" value="Mannitol_DH_N"/>
</dbReference>
<sequence>MKLNRKLLESDFAFPTDVQVTRLPILPERIIQFGEGNFLRAFVDWMVHQANKQGLFNGRVVVVQPLPSGLVPQLNQQDGLYTLFLRGIQDGQVVEKKEVISSISRGINPYEDWESFLACAEKPEIRYVISNTTEAGITYVPEEYREGVPLTSYPGKLTAYLYRRFRKFGPDPAMGMVIIPCELIDRNGDNLKSIVLQLAREWNLPAGFIEWVEKHNYFLNSLVDRIVTGYPRDQIDEITAYLGYEDALLDTGEIFHLWVIEGDARFSEELPFHKVGLNVKWVSDMTPYRTRKVRVLNGAHTMTVPVAYLHGFDTVREAVEDELVGTYVRRGIFEEILPTLNMDAREISDFAQSVLERFQNPFIKHYWIDIALNSISKFKTRVLPSIVEYTRIRGTAPPLLSFSLAALIAFYRGETIEDGMLVGRRDKGIYQLRDDRESLLFFQEQWADFDGVTGSIDRLVRNVLANRSLWSMDLNEIPGLHERVARSLENIVEQGMAASVKQLLAK</sequence>
<evidence type="ECO:0000313" key="6">
    <source>
        <dbReference type="EMBL" id="AEG15220.1"/>
    </source>
</evidence>
<dbReference type="GO" id="GO:0019698">
    <property type="term" value="P:D-galacturonate catabolic process"/>
    <property type="evidence" value="ECO:0007669"/>
    <property type="project" value="TreeGrafter"/>
</dbReference>
<dbReference type="PANTHER" id="PTHR30524">
    <property type="entry name" value="MANNITOL-1-PHOSPHATE 5-DEHYDROGENASE"/>
    <property type="match status" value="1"/>
</dbReference>
<dbReference type="Pfam" id="PF01232">
    <property type="entry name" value="Mannitol_dh"/>
    <property type="match status" value="1"/>
</dbReference>
<dbReference type="Proteomes" id="UP000009229">
    <property type="component" value="Chromosome"/>
</dbReference>
<evidence type="ECO:0000256" key="2">
    <source>
        <dbReference type="ARBA" id="ARBA00023027"/>
    </source>
</evidence>
<dbReference type="InterPro" id="IPR008927">
    <property type="entry name" value="6-PGluconate_DH-like_C_sf"/>
</dbReference>
<feature type="domain" description="Mannitol dehydrogenase N-terminal" evidence="4">
    <location>
        <begin position="28"/>
        <end position="267"/>
    </location>
</feature>
<dbReference type="SUPFAM" id="SSF48179">
    <property type="entry name" value="6-phosphogluconate dehydrogenase C-terminal domain-like"/>
    <property type="match status" value="1"/>
</dbReference>
<dbReference type="InterPro" id="IPR036291">
    <property type="entry name" value="NAD(P)-bd_dom_sf"/>
</dbReference>
<dbReference type="Pfam" id="PF08125">
    <property type="entry name" value="Mannitol_dh_C"/>
    <property type="match status" value="1"/>
</dbReference>
<organism evidence="6 7">
    <name type="scientific">Desulfofundulus kuznetsovii (strain DSM 6115 / VKM B-1805 / 17)</name>
    <name type="common">Desulfotomaculum kuznetsovii</name>
    <dbReference type="NCBI Taxonomy" id="760568"/>
    <lineage>
        <taxon>Bacteria</taxon>
        <taxon>Bacillati</taxon>
        <taxon>Bacillota</taxon>
        <taxon>Clostridia</taxon>
        <taxon>Eubacteriales</taxon>
        <taxon>Peptococcaceae</taxon>
        <taxon>Desulfofundulus</taxon>
    </lineage>
</organism>
<dbReference type="NCBIfam" id="NF002969">
    <property type="entry name" value="PRK03643.1"/>
    <property type="match status" value="1"/>
</dbReference>
<dbReference type="GO" id="GO:0008926">
    <property type="term" value="F:mannitol-1-phosphate 5-dehydrogenase activity"/>
    <property type="evidence" value="ECO:0007669"/>
    <property type="project" value="UniProtKB-EC"/>
</dbReference>
<dbReference type="EC" id="1.1.1.58" evidence="6"/>
<dbReference type="AlphaFoldDB" id="A0AAU8PQ02"/>
<dbReference type="RefSeq" id="WP_013822735.1">
    <property type="nucleotide sequence ID" value="NC_015573.1"/>
</dbReference>
<dbReference type="Gene3D" id="3.40.50.720">
    <property type="entry name" value="NAD(P)-binding Rossmann-like Domain"/>
    <property type="match status" value="1"/>
</dbReference>
<keyword evidence="2" id="KW-0520">NAD</keyword>
<dbReference type="GO" id="GO:0009026">
    <property type="term" value="F:tagaturonate reductase activity"/>
    <property type="evidence" value="ECO:0007669"/>
    <property type="project" value="UniProtKB-EC"/>
</dbReference>
<keyword evidence="7" id="KW-1185">Reference proteome</keyword>
<accession>A0AAU8PQ02</accession>
<protein>
    <submittedName>
        <fullName evidence="6">Tagaturonate reductase</fullName>
        <ecNumber evidence="6">1.1.1.58</ecNumber>
    </submittedName>
</protein>
<evidence type="ECO:0000313" key="7">
    <source>
        <dbReference type="Proteomes" id="UP000009229"/>
    </source>
</evidence>
<name>A0AAU8PQ02_DESK7</name>
<evidence type="ECO:0000259" key="4">
    <source>
        <dbReference type="Pfam" id="PF01232"/>
    </source>
</evidence>
<dbReference type="EMBL" id="CP002770">
    <property type="protein sequence ID" value="AEG15220.1"/>
    <property type="molecule type" value="Genomic_DNA"/>
</dbReference>